<evidence type="ECO:0000313" key="6">
    <source>
        <dbReference type="Proteomes" id="UP000825002"/>
    </source>
</evidence>
<feature type="repeat" description="TPR" evidence="4">
    <location>
        <begin position="523"/>
        <end position="556"/>
    </location>
</feature>
<gene>
    <name evidence="5" type="primary">TTC28</name>
    <name evidence="5" type="ORF">GZH46_01793</name>
</gene>
<proteinExistence type="predicted"/>
<keyword evidence="6" id="KW-1185">Reference proteome</keyword>
<accession>A0ABQ7S8I0</accession>
<dbReference type="EMBL" id="JAIFTH010000378">
    <property type="protein sequence ID" value="KAG9509676.1"/>
    <property type="molecule type" value="Genomic_DNA"/>
</dbReference>
<dbReference type="InterPro" id="IPR011990">
    <property type="entry name" value="TPR-like_helical_dom_sf"/>
</dbReference>
<protein>
    <submittedName>
        <fullName evidence="5">Tetratricopeptide repeat protein 28</fullName>
    </submittedName>
</protein>
<feature type="repeat" description="TPR" evidence="4">
    <location>
        <begin position="394"/>
        <end position="427"/>
    </location>
</feature>
<keyword evidence="4" id="KW-0802">TPR repeat</keyword>
<dbReference type="InterPro" id="IPR019734">
    <property type="entry name" value="TPR_rpt"/>
</dbReference>
<evidence type="ECO:0000313" key="5">
    <source>
        <dbReference type="EMBL" id="KAG9509676.1"/>
    </source>
</evidence>
<dbReference type="Pfam" id="PF13374">
    <property type="entry name" value="TPR_10"/>
    <property type="match status" value="1"/>
</dbReference>
<dbReference type="SUPFAM" id="SSF48452">
    <property type="entry name" value="TPR-like"/>
    <property type="match status" value="2"/>
</dbReference>
<reference evidence="5 6" key="1">
    <citation type="submission" date="2020-10" db="EMBL/GenBank/DDBJ databases">
        <authorList>
            <person name="Klimov P.B."/>
            <person name="Dyachkov S.M."/>
            <person name="Chetverikov P.E."/>
        </authorList>
    </citation>
    <scope>NUCLEOTIDE SEQUENCE [LARGE SCALE GENOMIC DNA]</scope>
    <source>
        <strain evidence="5">BMOC 18-1129-001#AD2665</strain>
        <tissue evidence="5">Entire mites</tissue>
    </source>
</reference>
<comment type="caution">
    <text evidence="5">The sequence shown here is derived from an EMBL/GenBank/DDBJ whole genome shotgun (WGS) entry which is preliminary data.</text>
</comment>
<sequence>MIIMMMNVKLVTAEVSKTEASVSDLKEPVENTTSSVNRERFYEGKAKFEQQDFSGAIMDFTSSIDHDNNSNCTANTYLTYGYRSRAYYAKGLYQQALHDSIRARKLNPNWTEAYYRQGMSLFHLHRHADCLAALAFGLAQAPNDESMLQTLVQAALKSDFRTGIEPIYNSLLSMELHTKPFIVASVIGQELLQCSENGPAVIILESALKIGTPFLKLRGSVYAALSSAYWALNNAEKAIAYARKDLEIEIDSKDLVGQCRVFSNLGCVYYLKRNFRESLEAHRNQLDLAMKIGDSHQVVTALNALGHVHVALDNLSSALVCHSRCLQVLRAQKEPPSDRLSKEYACLGHIYTLKGEYKKARKFHDEHVKCVYIIATQRNSGIEGDHEGCHESLVMHYSNLGFLALKKRNYNDAINSYEQVIKLSQRLNGSKNPNGVNRTGKSYEMRACGALGHIYRLKKEFTAAREWFEKQYGLASDCSDTVGRSQALCNLAMMYQQERLFDKAFELFAENLKFVKKDPYLSAYALSHLGGIHMSKKQYKESVEYYRQSIEAFKEFECSSEIATIIRLLNRNLTVALAVADETLQPSKTPSTQQSD</sequence>
<dbReference type="PROSITE" id="PS50005">
    <property type="entry name" value="TPR"/>
    <property type="match status" value="2"/>
</dbReference>
<keyword evidence="3" id="KW-0677">Repeat</keyword>
<dbReference type="PANTHER" id="PTHR45954">
    <property type="entry name" value="LD33695P"/>
    <property type="match status" value="1"/>
</dbReference>
<dbReference type="Pfam" id="PF13181">
    <property type="entry name" value="TPR_8"/>
    <property type="match status" value="3"/>
</dbReference>
<dbReference type="PANTHER" id="PTHR45954:SF1">
    <property type="entry name" value="LD33695P"/>
    <property type="match status" value="1"/>
</dbReference>
<dbReference type="InterPro" id="IPR052386">
    <property type="entry name" value="GPSM"/>
</dbReference>
<dbReference type="Proteomes" id="UP000825002">
    <property type="component" value="Unassembled WGS sequence"/>
</dbReference>
<dbReference type="SMART" id="SM00028">
    <property type="entry name" value="TPR"/>
    <property type="match status" value="11"/>
</dbReference>
<dbReference type="Gene3D" id="1.25.40.10">
    <property type="entry name" value="Tetratricopeptide repeat domain"/>
    <property type="match status" value="3"/>
</dbReference>
<evidence type="ECO:0000256" key="1">
    <source>
        <dbReference type="ARBA" id="ARBA00004496"/>
    </source>
</evidence>
<organism evidence="5 6">
    <name type="scientific">Fragariocoptes setiger</name>
    <dbReference type="NCBI Taxonomy" id="1670756"/>
    <lineage>
        <taxon>Eukaryota</taxon>
        <taxon>Metazoa</taxon>
        <taxon>Ecdysozoa</taxon>
        <taxon>Arthropoda</taxon>
        <taxon>Chelicerata</taxon>
        <taxon>Arachnida</taxon>
        <taxon>Acari</taxon>
        <taxon>Acariformes</taxon>
        <taxon>Trombidiformes</taxon>
        <taxon>Prostigmata</taxon>
        <taxon>Eupodina</taxon>
        <taxon>Eriophyoidea</taxon>
        <taxon>Phytoptidae</taxon>
        <taxon>Fragariocoptes</taxon>
    </lineage>
</organism>
<evidence type="ECO:0000256" key="2">
    <source>
        <dbReference type="ARBA" id="ARBA00022490"/>
    </source>
</evidence>
<evidence type="ECO:0000256" key="4">
    <source>
        <dbReference type="PROSITE-ProRule" id="PRU00339"/>
    </source>
</evidence>
<comment type="subcellular location">
    <subcellularLocation>
        <location evidence="1">Cytoplasm</location>
    </subcellularLocation>
</comment>
<evidence type="ECO:0000256" key="3">
    <source>
        <dbReference type="ARBA" id="ARBA00022737"/>
    </source>
</evidence>
<name>A0ABQ7S8I0_9ACAR</name>
<keyword evidence="2" id="KW-0963">Cytoplasm</keyword>